<accession>A0ABR7JAZ9</accession>
<dbReference type="EMBL" id="JACRUJ010000006">
    <property type="protein sequence ID" value="MBC5842704.1"/>
    <property type="molecule type" value="Genomic_DNA"/>
</dbReference>
<evidence type="ECO:0000313" key="2">
    <source>
        <dbReference type="EMBL" id="MBC5842704.1"/>
    </source>
</evidence>
<evidence type="ECO:0000256" key="1">
    <source>
        <dbReference type="SAM" id="Phobius"/>
    </source>
</evidence>
<sequence>MKENITHIFHRIQEKLWFRPVIFCLISILGALLAHVADTTTLHEIVPDLKTESITELLNIISSSMLVIATFTVGSMISAFAAASTTATPRSFNLIITDDVSRNSLSAFIGSFIFSIVALIAVKNGYYGKAGLFTLFILTLLFFTLVILTFLRWVERISRLGRMGHTIKLIENATQIAITKRLSAPIMGGIKVDPNNRKDLKVFSEDIGYILTINRDKLQEIAESLDAIFTINALPGKFVSLDIPLLFIQFNKIEENREIDQEAIRKSFNMGDTRSFDDDPRFGSITLSEIASRALSPAINDPGTAIQIINSHVRLFSLFDQIQKTENQREEIYNRIAVPEITIDDLFEDAFRPIARDGAGNIEVMIRLQKALKSLANFKHCDMKQVALKHSMQACSRAENALTHNQDVIELKKESLFNTEP</sequence>
<dbReference type="RefSeq" id="WP_187011203.1">
    <property type="nucleotide sequence ID" value="NZ_JACRUI010000006.1"/>
</dbReference>
<feature type="transmembrane region" description="Helical" evidence="1">
    <location>
        <begin position="16"/>
        <end position="37"/>
    </location>
</feature>
<reference evidence="2 3" key="1">
    <citation type="submission" date="2020-08" db="EMBL/GenBank/DDBJ databases">
        <title>Description of novel Flavobacterium F-380 isolate.</title>
        <authorList>
            <person name="Saticioglu I.B."/>
            <person name="Duman M."/>
            <person name="Altun S."/>
        </authorList>
    </citation>
    <scope>NUCLEOTIDE SEQUENCE [LARGE SCALE GENOMIC DNA]</scope>
    <source>
        <strain evidence="2 3">F-380</strain>
    </source>
</reference>
<keyword evidence="1" id="KW-1133">Transmembrane helix</keyword>
<feature type="transmembrane region" description="Helical" evidence="1">
    <location>
        <begin position="57"/>
        <end position="83"/>
    </location>
</feature>
<protein>
    <submittedName>
        <fullName evidence="2">DUF2254 domain-containing protein</fullName>
    </submittedName>
</protein>
<dbReference type="Proteomes" id="UP000629963">
    <property type="component" value="Unassembled WGS sequence"/>
</dbReference>
<comment type="caution">
    <text evidence="2">The sequence shown here is derived from an EMBL/GenBank/DDBJ whole genome shotgun (WGS) entry which is preliminary data.</text>
</comment>
<feature type="transmembrane region" description="Helical" evidence="1">
    <location>
        <begin position="132"/>
        <end position="154"/>
    </location>
</feature>
<dbReference type="Pfam" id="PF10011">
    <property type="entry name" value="DUF2254"/>
    <property type="match status" value="1"/>
</dbReference>
<organism evidence="2 3">
    <name type="scientific">Flavobacterium kayseriense</name>
    <dbReference type="NCBI Taxonomy" id="2764714"/>
    <lineage>
        <taxon>Bacteria</taxon>
        <taxon>Pseudomonadati</taxon>
        <taxon>Bacteroidota</taxon>
        <taxon>Flavobacteriia</taxon>
        <taxon>Flavobacteriales</taxon>
        <taxon>Flavobacteriaceae</taxon>
        <taxon>Flavobacterium</taxon>
    </lineage>
</organism>
<proteinExistence type="predicted"/>
<keyword evidence="1" id="KW-0812">Transmembrane</keyword>
<dbReference type="InterPro" id="IPR018723">
    <property type="entry name" value="DUF2254_membrane"/>
</dbReference>
<keyword evidence="1" id="KW-0472">Membrane</keyword>
<feature type="transmembrane region" description="Helical" evidence="1">
    <location>
        <begin position="104"/>
        <end position="126"/>
    </location>
</feature>
<evidence type="ECO:0000313" key="3">
    <source>
        <dbReference type="Proteomes" id="UP000629963"/>
    </source>
</evidence>
<name>A0ABR7JAZ9_9FLAO</name>
<keyword evidence="3" id="KW-1185">Reference proteome</keyword>
<gene>
    <name evidence="2" type="ORF">H8R23_14925</name>
</gene>